<evidence type="ECO:0000313" key="13">
    <source>
        <dbReference type="Proteomes" id="UP001589828"/>
    </source>
</evidence>
<evidence type="ECO:0000256" key="4">
    <source>
        <dbReference type="ARBA" id="ARBA00022692"/>
    </source>
</evidence>
<dbReference type="Gene3D" id="2.60.40.1120">
    <property type="entry name" value="Carboxypeptidase-like, regulatory domain"/>
    <property type="match status" value="1"/>
</dbReference>
<comment type="subcellular location">
    <subcellularLocation>
        <location evidence="1 8">Cell outer membrane</location>
        <topology evidence="1 8">Multi-pass membrane protein</topology>
    </subcellularLocation>
</comment>
<dbReference type="NCBIfam" id="TIGR04056">
    <property type="entry name" value="OMP_RagA_SusC"/>
    <property type="match status" value="1"/>
</dbReference>
<name>A0ABV6LCQ0_9SPHI</name>
<proteinExistence type="inferred from homology"/>
<keyword evidence="7 8" id="KW-0998">Cell outer membrane</keyword>
<keyword evidence="3 8" id="KW-1134">Transmembrane beta strand</keyword>
<dbReference type="InterPro" id="IPR000531">
    <property type="entry name" value="Beta-barrel_TonB"/>
</dbReference>
<feature type="domain" description="TonB-dependent receptor plug" evidence="11">
    <location>
        <begin position="102"/>
        <end position="209"/>
    </location>
</feature>
<evidence type="ECO:0000256" key="2">
    <source>
        <dbReference type="ARBA" id="ARBA00022448"/>
    </source>
</evidence>
<dbReference type="RefSeq" id="WP_377025010.1">
    <property type="nucleotide sequence ID" value="NZ_JBHLTS010000072.1"/>
</dbReference>
<dbReference type="Pfam" id="PF00593">
    <property type="entry name" value="TonB_dep_Rec_b-barrel"/>
    <property type="match status" value="1"/>
</dbReference>
<dbReference type="Pfam" id="PF07715">
    <property type="entry name" value="Plug"/>
    <property type="match status" value="1"/>
</dbReference>
<dbReference type="SUPFAM" id="SSF56935">
    <property type="entry name" value="Porins"/>
    <property type="match status" value="1"/>
</dbReference>
<evidence type="ECO:0000256" key="5">
    <source>
        <dbReference type="ARBA" id="ARBA00023077"/>
    </source>
</evidence>
<evidence type="ECO:0000259" key="11">
    <source>
        <dbReference type="Pfam" id="PF07715"/>
    </source>
</evidence>
<keyword evidence="13" id="KW-1185">Reference proteome</keyword>
<sequence>MTQVFAQNRTVTGTVTAKDDGLPIPGVTVKVKGSTIGTQTNPAGKYVLSVPANATLVFSFIGYTTIEKSATGSTVNVVLETSARSLGEVVVTGALGIKRQAKEQGAAATTVSAKSLTEAHPTNFTNGLTAKVPGLVVSTLNNGVNPNTRFTLRGSRHIIGNNYALVVLNGTPISPNEVNTINPDDIESVNILNGAGAAALYGSDASNGALIITTKKGSPTGAPQVTYTNNYLLEKISYFPKFQTKFGGYGGEGYPFQDPITGFITATAPFENQSYGPAYDGHMQQLGIPLEDGTTQSYPYMTPKTDPRLAFFNTGHSEENNLSYSSGDANNSFNLTANHLFKTGVLPDDKYKRSSVRVSAAKTYNKFKAEFTASYVQDYTNTVGSGGYDGATLDGGRSLYSTIFNTPSWVPLTKFSDPTKPFADVNTYFNSYGVNPYWIIKNDRVDTRTDHFNGSFGGTYSPTTWLDASYRLSGNFGTGQQQYRRSSVQFSKYALGQTKDADGNLIDPTAGYYGVDHVFAGGFGTQGQSYGGSTGYIPGQVQNITQFGDGSITNPAAGTNNAVAGPQGYSRLQQDFFLTFHKKFFNDFTTNLLVGSSLWQAYYNNVQNNSTNLLVDNFYNIGSILGTPATSRTEGKIRQIGYFADLTIGYKDFAFIEGTIRNDHDSRLASGIRSFWYPSVKGSFVFTEAIPALKNNRIINYGKLRASYSQVGDINVAPYSTVNTFNPTTGFPYGNTGGLTVSTTLNNPTIKPEKTKEIEFGTDLGFLNSRINAGFTYYKSNTTNQTLPITTSPTTGYSNATVNIGEVENTGYEFKLDVTALTKESNGFYLNVGGNLAIQNSKVKSLFAGLSSITVASQGAAAIQAVVGQPFPVLYGTDVTRDPQGHVVVDPVTGYAITNSNLVNLGRTTPKYILGLTTTASWKFITLTAVSEYRSGYVVYNQGIASATAAGVSYLSASADRQAFIYPNSVIQTSPGVYVPNTSTTVVDGNQGFWNAGAYYNSIAAYTSSAAFWKLREANLSFDISQWTKSVKFIKRASFGIIGRNLVMIRPKSNTFSDPEFAATSGNGTGIINTYQLPPTRIFGATLNVTF</sequence>
<dbReference type="Proteomes" id="UP001589828">
    <property type="component" value="Unassembled WGS sequence"/>
</dbReference>
<comment type="similarity">
    <text evidence="8 9">Belongs to the TonB-dependent receptor family.</text>
</comment>
<dbReference type="InterPro" id="IPR023996">
    <property type="entry name" value="TonB-dep_OMP_SusC/RagA"/>
</dbReference>
<dbReference type="InterPro" id="IPR012910">
    <property type="entry name" value="Plug_dom"/>
</dbReference>
<feature type="domain" description="TonB-dependent receptor-like beta-barrel" evidence="10">
    <location>
        <begin position="454"/>
        <end position="1000"/>
    </location>
</feature>
<reference evidence="12 13" key="1">
    <citation type="submission" date="2024-09" db="EMBL/GenBank/DDBJ databases">
        <authorList>
            <person name="Sun Q."/>
            <person name="Mori K."/>
        </authorList>
    </citation>
    <scope>NUCLEOTIDE SEQUENCE [LARGE SCALE GENOMIC DNA]</scope>
    <source>
        <strain evidence="12 13">NCAIM B.02415</strain>
    </source>
</reference>
<evidence type="ECO:0000256" key="8">
    <source>
        <dbReference type="PROSITE-ProRule" id="PRU01360"/>
    </source>
</evidence>
<evidence type="ECO:0000256" key="1">
    <source>
        <dbReference type="ARBA" id="ARBA00004571"/>
    </source>
</evidence>
<dbReference type="InterPro" id="IPR008969">
    <property type="entry name" value="CarboxyPept-like_regulatory"/>
</dbReference>
<dbReference type="Gene3D" id="2.170.130.10">
    <property type="entry name" value="TonB-dependent receptor, plug domain"/>
    <property type="match status" value="1"/>
</dbReference>
<keyword evidence="6 8" id="KW-0472">Membrane</keyword>
<dbReference type="InterPro" id="IPR039426">
    <property type="entry name" value="TonB-dep_rcpt-like"/>
</dbReference>
<evidence type="ECO:0000256" key="9">
    <source>
        <dbReference type="RuleBase" id="RU003357"/>
    </source>
</evidence>
<evidence type="ECO:0000256" key="6">
    <source>
        <dbReference type="ARBA" id="ARBA00023136"/>
    </source>
</evidence>
<accession>A0ABV6LCQ0</accession>
<dbReference type="Gene3D" id="2.40.170.20">
    <property type="entry name" value="TonB-dependent receptor, beta-barrel domain"/>
    <property type="match status" value="1"/>
</dbReference>
<comment type="caution">
    <text evidence="12">The sequence shown here is derived from an EMBL/GenBank/DDBJ whole genome shotgun (WGS) entry which is preliminary data.</text>
</comment>
<evidence type="ECO:0000313" key="12">
    <source>
        <dbReference type="EMBL" id="MFC0517255.1"/>
    </source>
</evidence>
<dbReference type="EMBL" id="JBHLTS010000072">
    <property type="protein sequence ID" value="MFC0517255.1"/>
    <property type="molecule type" value="Genomic_DNA"/>
</dbReference>
<evidence type="ECO:0000256" key="3">
    <source>
        <dbReference type="ARBA" id="ARBA00022452"/>
    </source>
</evidence>
<evidence type="ECO:0000259" key="10">
    <source>
        <dbReference type="Pfam" id="PF00593"/>
    </source>
</evidence>
<keyword evidence="2 8" id="KW-0813">Transport</keyword>
<organism evidence="12 13">
    <name type="scientific">Mucilaginibacter angelicae</name>
    <dbReference type="NCBI Taxonomy" id="869718"/>
    <lineage>
        <taxon>Bacteria</taxon>
        <taxon>Pseudomonadati</taxon>
        <taxon>Bacteroidota</taxon>
        <taxon>Sphingobacteriia</taxon>
        <taxon>Sphingobacteriales</taxon>
        <taxon>Sphingobacteriaceae</taxon>
        <taxon>Mucilaginibacter</taxon>
    </lineage>
</organism>
<gene>
    <name evidence="12" type="ORF">ACFFGT_23800</name>
</gene>
<protein>
    <submittedName>
        <fullName evidence="12">SusC/RagA family TonB-linked outer membrane protein</fullName>
    </submittedName>
</protein>
<evidence type="ECO:0000256" key="7">
    <source>
        <dbReference type="ARBA" id="ARBA00023237"/>
    </source>
</evidence>
<dbReference type="SUPFAM" id="SSF49464">
    <property type="entry name" value="Carboxypeptidase regulatory domain-like"/>
    <property type="match status" value="1"/>
</dbReference>
<dbReference type="InterPro" id="IPR036942">
    <property type="entry name" value="Beta-barrel_TonB_sf"/>
</dbReference>
<keyword evidence="5 9" id="KW-0798">TonB box</keyword>
<dbReference type="Pfam" id="PF13715">
    <property type="entry name" value="CarbopepD_reg_2"/>
    <property type="match status" value="1"/>
</dbReference>
<dbReference type="InterPro" id="IPR037066">
    <property type="entry name" value="Plug_dom_sf"/>
</dbReference>
<keyword evidence="4 8" id="KW-0812">Transmembrane</keyword>
<dbReference type="PROSITE" id="PS52016">
    <property type="entry name" value="TONB_DEPENDENT_REC_3"/>
    <property type="match status" value="1"/>
</dbReference>